<feature type="domain" description="DUF6385" evidence="1">
    <location>
        <begin position="206"/>
        <end position="278"/>
    </location>
</feature>
<reference evidence="2" key="1">
    <citation type="submission" date="2021-11" db="EMBL/GenBank/DDBJ databases">
        <title>Description of a new species Pelosinus isolated from the bottom sediments of Lake Baikal.</title>
        <authorList>
            <person name="Zakharyuk A."/>
        </authorList>
    </citation>
    <scope>NUCLEOTIDE SEQUENCE</scope>
    <source>
        <strain evidence="2">Bkl1</strain>
    </source>
</reference>
<dbReference type="InterPro" id="IPR045965">
    <property type="entry name" value="DUF6385"/>
</dbReference>
<dbReference type="RefSeq" id="WP_229536366.1">
    <property type="nucleotide sequence ID" value="NZ_JAJHJB010000031.1"/>
</dbReference>
<evidence type="ECO:0000313" key="2">
    <source>
        <dbReference type="EMBL" id="MCC5467357.1"/>
    </source>
</evidence>
<comment type="caution">
    <text evidence="2">The sequence shown here is derived from an EMBL/GenBank/DDBJ whole genome shotgun (WGS) entry which is preliminary data.</text>
</comment>
<proteinExistence type="predicted"/>
<dbReference type="EMBL" id="JAJHJB010000031">
    <property type="protein sequence ID" value="MCC5467357.1"/>
    <property type="molecule type" value="Genomic_DNA"/>
</dbReference>
<dbReference type="Pfam" id="PF19912">
    <property type="entry name" value="DUF6385"/>
    <property type="match status" value="1"/>
</dbReference>
<accession>A0ABS8HZ02</accession>
<sequence length="282" mass="31658">MTGERVKTIKPPVKNISTINGKCSHHRSAKRMLFVGCKRHIYQSLIEFDIAALPSFLTILRGTLNVFLFENNCSQIGNIIDVHQVLSPWCKRKNTLIKNAPVTSVAVGDRNGCFLSFDITSLIVDWYTGGSANLGVLLKLRDQQRPGLLGFCSNRAFNSRCWPFLEVTFLEPLPNDNCCEMLDMDEGVTTSEFVRTTTMLNVQRFNYTYYIINTGTYSASVSLELSPDGINWITDEPLRVISPGVMLPFVPNVIARFARLAFQSTVPDQSTLLDIRVRGYSS</sequence>
<dbReference type="Proteomes" id="UP001165492">
    <property type="component" value="Unassembled WGS sequence"/>
</dbReference>
<protein>
    <submittedName>
        <fullName evidence="2">DUF6385 domain-containing protein</fullName>
    </submittedName>
</protein>
<gene>
    <name evidence="2" type="ORF">LMF89_18650</name>
</gene>
<name>A0ABS8HZ02_9FIRM</name>
<keyword evidence="3" id="KW-1185">Reference proteome</keyword>
<dbReference type="NCBIfam" id="NF033679">
    <property type="entry name" value="DNRLRE_dom"/>
    <property type="match status" value="1"/>
</dbReference>
<organism evidence="2 3">
    <name type="scientific">Pelosinus baikalensis</name>
    <dbReference type="NCBI Taxonomy" id="2892015"/>
    <lineage>
        <taxon>Bacteria</taxon>
        <taxon>Bacillati</taxon>
        <taxon>Bacillota</taxon>
        <taxon>Negativicutes</taxon>
        <taxon>Selenomonadales</taxon>
        <taxon>Sporomusaceae</taxon>
        <taxon>Pelosinus</taxon>
    </lineage>
</organism>
<evidence type="ECO:0000259" key="1">
    <source>
        <dbReference type="Pfam" id="PF19912"/>
    </source>
</evidence>
<evidence type="ECO:0000313" key="3">
    <source>
        <dbReference type="Proteomes" id="UP001165492"/>
    </source>
</evidence>